<keyword evidence="4" id="KW-0808">Transferase</keyword>
<keyword evidence="5 9" id="KW-0812">Transmembrane</keyword>
<feature type="transmembrane region" description="Helical" evidence="9">
    <location>
        <begin position="171"/>
        <end position="189"/>
    </location>
</feature>
<dbReference type="InterPro" id="IPR029063">
    <property type="entry name" value="SAM-dependent_MTases_sf"/>
</dbReference>
<evidence type="ECO:0000256" key="1">
    <source>
        <dbReference type="ARBA" id="ARBA00004141"/>
    </source>
</evidence>
<feature type="transmembrane region" description="Helical" evidence="9">
    <location>
        <begin position="201"/>
        <end position="219"/>
    </location>
</feature>
<sequence>MNDYLESIFSTEEEQDEEIEEELTAMYRLLWRILSATVGIIALVVTVTKYPQYLNILHENKLWFSNIKEVEREISFRTEQGLYYSYYKQLIEAPTWIQGYQQLLRDNATEHGRTINIVHRFNILPEMIISIVYRWLSPEEAPSVFYVSSVFLLHGVYGATLYITSWLLSDSVLAGMIAVTLFIIHRIDTTRVNYAVPLRESFAIPLLFLQVLLICMYIRTNNWKKVKLTGITVLTVMFLLSWQFGPFVLLCQLSCLMVLSRFLLLPASKVSMMVVVVAVSLLVNCVVQNKPPLLISSPALSMVVPALIISMTPSDGSLGAFLRFTIAAAEMSLVLLATVLISGAIKIFMNIDADSHVYQLLLAKFQVGDPRDFDSRLYMCTEAFDYMDLETVGRLCDSGLLFAYGLGILIYSISTLRVFLNNALEVTEDSETEKFFENRQKNLELSMNSEAFLFDQYEETEERKEAVNYERDTFEDMTCDGKDMLEEDITQCSASLQCSTEQQIIKGRLDLVFFVGMSVMWNILAALIMRLKVLWMPTVCVIVGVVMADRQVCVALTQVLGVRAVRLPQWFPGGLKMVIALGYLLYLIQKFWGQLSSEIWPEEVYEFWDPDTVELMEWIQSYTPTTAVFAGSMQLLAGVKLCTRRHITNHPHYEDSWLRDRTHEIYKIYGCESPEIVYNTLKAAGATHIILEDSICLAPPDPRHPLCRLVDIVDLHSGHFPEGEVKNIPGLQACKHRRFCDAVRHRTKEYIRDKKLFTLLPVNESHPVKPVNTPAHFQWLLPTTNALMPGKAENTNYTRKIPAGLATLEHVKGRKVSTHLWWSSRIPFFESHLPLHSSRTDEDSQEELRHSCSVPGERLILVLFRKQTNASGRFESYTRFSVKVIMVRIRVLLYLGVAFLFVLIMAAFHSESFSLNAFLHPVPRSPPLKKTFVEDFNKETVKADDPLVVRTLKQHFLVPPSPLPYNFSQPDEENPSMGQAQRIDFLLKGKRNGFYVECGALDGELRSNTLFFERERGWKGLLIEADPKNYEKMVNKHRKAYMSPTCLAPTSHPTMVMFQQQDNQGHIVDAFGGADSRTVVEVQCFPFASYLAALNVTTVDYFSLDVEGAEFDVLRTIPWEKVDIKTLSVEFIHDPEGKDAIEDYMRGKGYFVHSEDGDIECGHHVRHCAPVMRGSDRHQPATPWRLPGSFTDSDGAILSAVKFVLYLWREHMESLVESDCLELFLPRWSASAVTTERGVQLAKDVWLGTERMFPFIQPRTSAGDDYPATRQGKAGQCEEGREDTEAEPGRGGAGGGAGAEGEGRRDSGGRTEARRLTDSDERVQGGEENTWERERNTMAGETAATTTTTTTSTHLRLFGHERVSGKHRRSFGS</sequence>
<dbReference type="SUPFAM" id="SSF53335">
    <property type="entry name" value="S-adenosyl-L-methionine-dependent methyltransferases"/>
    <property type="match status" value="1"/>
</dbReference>
<accession>A0AAW0SLU1</accession>
<evidence type="ECO:0000313" key="11">
    <source>
        <dbReference type="EMBL" id="KAK8375717.1"/>
    </source>
</evidence>
<protein>
    <recommendedName>
        <fullName evidence="10">Methyltransferase FkbM domain-containing protein</fullName>
    </recommendedName>
</protein>
<organism evidence="11 12">
    <name type="scientific">Scylla paramamosain</name>
    <name type="common">Mud crab</name>
    <dbReference type="NCBI Taxonomy" id="85552"/>
    <lineage>
        <taxon>Eukaryota</taxon>
        <taxon>Metazoa</taxon>
        <taxon>Ecdysozoa</taxon>
        <taxon>Arthropoda</taxon>
        <taxon>Crustacea</taxon>
        <taxon>Multicrustacea</taxon>
        <taxon>Malacostraca</taxon>
        <taxon>Eumalacostraca</taxon>
        <taxon>Eucarida</taxon>
        <taxon>Decapoda</taxon>
        <taxon>Pleocyemata</taxon>
        <taxon>Brachyura</taxon>
        <taxon>Eubrachyura</taxon>
        <taxon>Portunoidea</taxon>
        <taxon>Portunidae</taxon>
        <taxon>Portuninae</taxon>
        <taxon>Scylla</taxon>
    </lineage>
</organism>
<feature type="domain" description="Methyltransferase FkbM" evidence="10">
    <location>
        <begin position="997"/>
        <end position="1150"/>
    </location>
</feature>
<evidence type="ECO:0000259" key="10">
    <source>
        <dbReference type="Pfam" id="PF05050"/>
    </source>
</evidence>
<feature type="region of interest" description="Disordered" evidence="8">
    <location>
        <begin position="1257"/>
        <end position="1354"/>
    </location>
</feature>
<dbReference type="InterPro" id="IPR018732">
    <property type="entry name" value="Dpy-19/Dpy-19-like"/>
</dbReference>
<feature type="transmembrane region" description="Helical" evidence="9">
    <location>
        <begin position="231"/>
        <end position="250"/>
    </location>
</feature>
<feature type="transmembrane region" description="Helical" evidence="9">
    <location>
        <begin position="29"/>
        <end position="48"/>
    </location>
</feature>
<keyword evidence="7 9" id="KW-0472">Membrane</keyword>
<comment type="subcellular location">
    <subcellularLocation>
        <location evidence="1">Membrane</location>
        <topology evidence="1">Multi-pass membrane protein</topology>
    </subcellularLocation>
</comment>
<proteinExistence type="inferred from homology"/>
<dbReference type="GO" id="GO:0000030">
    <property type="term" value="F:mannosyltransferase activity"/>
    <property type="evidence" value="ECO:0007669"/>
    <property type="project" value="TreeGrafter"/>
</dbReference>
<comment type="caution">
    <text evidence="11">The sequence shown here is derived from an EMBL/GenBank/DDBJ whole genome shotgun (WGS) entry which is preliminary data.</text>
</comment>
<feature type="transmembrane region" description="Helical" evidence="9">
    <location>
        <begin position="891"/>
        <end position="909"/>
    </location>
</feature>
<evidence type="ECO:0000256" key="4">
    <source>
        <dbReference type="ARBA" id="ARBA00022679"/>
    </source>
</evidence>
<evidence type="ECO:0000256" key="3">
    <source>
        <dbReference type="ARBA" id="ARBA00022676"/>
    </source>
</evidence>
<reference evidence="11 12" key="1">
    <citation type="submission" date="2023-03" db="EMBL/GenBank/DDBJ databases">
        <title>High-quality genome of Scylla paramamosain provides insights in environmental adaptation.</title>
        <authorList>
            <person name="Zhang L."/>
        </authorList>
    </citation>
    <scope>NUCLEOTIDE SEQUENCE [LARGE SCALE GENOMIC DNA]</scope>
    <source>
        <strain evidence="11">LZ_2023a</strain>
        <tissue evidence="11">Muscle</tissue>
    </source>
</reference>
<feature type="compositionally biased region" description="Basic and acidic residues" evidence="8">
    <location>
        <begin position="1301"/>
        <end position="1336"/>
    </location>
</feature>
<keyword evidence="6 9" id="KW-1133">Transmembrane helix</keyword>
<feature type="compositionally biased region" description="Low complexity" evidence="8">
    <location>
        <begin position="1342"/>
        <end position="1353"/>
    </location>
</feature>
<dbReference type="Pfam" id="PF10034">
    <property type="entry name" value="Dpy19"/>
    <property type="match status" value="1"/>
</dbReference>
<evidence type="ECO:0000313" key="12">
    <source>
        <dbReference type="Proteomes" id="UP001487740"/>
    </source>
</evidence>
<feature type="compositionally biased region" description="Gly residues" evidence="8">
    <location>
        <begin position="1289"/>
        <end position="1300"/>
    </location>
</feature>
<dbReference type="GO" id="GO:0005637">
    <property type="term" value="C:nuclear inner membrane"/>
    <property type="evidence" value="ECO:0007669"/>
    <property type="project" value="TreeGrafter"/>
</dbReference>
<feature type="transmembrane region" description="Helical" evidence="9">
    <location>
        <begin position="295"/>
        <end position="312"/>
    </location>
</feature>
<dbReference type="InterPro" id="IPR006342">
    <property type="entry name" value="FkbM_mtfrase"/>
</dbReference>
<keyword evidence="3" id="KW-0328">Glycosyltransferase</keyword>
<evidence type="ECO:0000256" key="7">
    <source>
        <dbReference type="ARBA" id="ARBA00023136"/>
    </source>
</evidence>
<gene>
    <name evidence="11" type="ORF">O3P69_008467</name>
</gene>
<feature type="transmembrane region" description="Helical" evidence="9">
    <location>
        <begin position="570"/>
        <end position="588"/>
    </location>
</feature>
<comment type="similarity">
    <text evidence="2">Belongs to the dpy-19 family.</text>
</comment>
<feature type="transmembrane region" description="Helical" evidence="9">
    <location>
        <begin position="324"/>
        <end position="349"/>
    </location>
</feature>
<name>A0AAW0SLU1_SCYPA</name>
<evidence type="ECO:0000256" key="8">
    <source>
        <dbReference type="SAM" id="MobiDB-lite"/>
    </source>
</evidence>
<dbReference type="Gene3D" id="3.40.50.150">
    <property type="entry name" value="Vaccinia Virus protein VP39"/>
    <property type="match status" value="1"/>
</dbReference>
<keyword evidence="12" id="KW-1185">Reference proteome</keyword>
<evidence type="ECO:0000256" key="5">
    <source>
        <dbReference type="ARBA" id="ARBA00022692"/>
    </source>
</evidence>
<dbReference type="Pfam" id="PF05050">
    <property type="entry name" value="Methyltransf_21"/>
    <property type="match status" value="1"/>
</dbReference>
<feature type="transmembrane region" description="Helical" evidence="9">
    <location>
        <begin position="401"/>
        <end position="420"/>
    </location>
</feature>
<evidence type="ECO:0000256" key="9">
    <source>
        <dbReference type="SAM" id="Phobius"/>
    </source>
</evidence>
<dbReference type="Proteomes" id="UP001487740">
    <property type="component" value="Unassembled WGS sequence"/>
</dbReference>
<feature type="transmembrane region" description="Helical" evidence="9">
    <location>
        <begin position="511"/>
        <end position="529"/>
    </location>
</feature>
<evidence type="ECO:0000256" key="6">
    <source>
        <dbReference type="ARBA" id="ARBA00022989"/>
    </source>
</evidence>
<dbReference type="EMBL" id="JARAKH010000049">
    <property type="protein sequence ID" value="KAK8375717.1"/>
    <property type="molecule type" value="Genomic_DNA"/>
</dbReference>
<dbReference type="PANTHER" id="PTHR31488:SF3">
    <property type="entry name" value="C-MANNOSYLTRANSFERASE DPY19L3"/>
    <property type="match status" value="1"/>
</dbReference>
<feature type="transmembrane region" description="Helical" evidence="9">
    <location>
        <begin position="262"/>
        <end position="283"/>
    </location>
</feature>
<evidence type="ECO:0000256" key="2">
    <source>
        <dbReference type="ARBA" id="ARBA00008744"/>
    </source>
</evidence>
<dbReference type="PANTHER" id="PTHR31488">
    <property type="entry name" value="DPY-19-LIKE 1, LIKE (H. SAPIENS)"/>
    <property type="match status" value="1"/>
</dbReference>